<gene>
    <name evidence="6" type="ORF">SYNPS1DRAFT_16140</name>
</gene>
<dbReference type="AlphaFoldDB" id="A0A4P9YYI1"/>
<keyword evidence="2 5" id="KW-0812">Transmembrane</keyword>
<dbReference type="Proteomes" id="UP000278143">
    <property type="component" value="Unassembled WGS sequence"/>
</dbReference>
<evidence type="ECO:0008006" key="8">
    <source>
        <dbReference type="Google" id="ProtNLM"/>
    </source>
</evidence>
<evidence type="ECO:0000313" key="7">
    <source>
        <dbReference type="Proteomes" id="UP000278143"/>
    </source>
</evidence>
<name>A0A4P9YYI1_9FUNG</name>
<feature type="transmembrane region" description="Helical" evidence="5">
    <location>
        <begin position="81"/>
        <end position="102"/>
    </location>
</feature>
<keyword evidence="4 5" id="KW-0472">Membrane</keyword>
<sequence length="103" mass="10809">LGASGVGLGAFGAHALRSRVSDEQQLRSWETASRYQLLHSLAILFAATRGHTLAGTALVAGTVLFSGSIYALVLDRERFRFLGPVTPLGGVAMIAGWLAMIAP</sequence>
<evidence type="ECO:0000256" key="3">
    <source>
        <dbReference type="ARBA" id="ARBA00022989"/>
    </source>
</evidence>
<keyword evidence="3 5" id="KW-1133">Transmembrane helix</keyword>
<protein>
    <recommendedName>
        <fullName evidence="8">DUF423-domain-containing protein</fullName>
    </recommendedName>
</protein>
<comment type="subcellular location">
    <subcellularLocation>
        <location evidence="1">Membrane</location>
        <topology evidence="1">Multi-pass membrane protein</topology>
    </subcellularLocation>
</comment>
<dbReference type="PANTHER" id="PTHR43461">
    <property type="entry name" value="TRANSMEMBRANE PROTEIN 256"/>
    <property type="match status" value="1"/>
</dbReference>
<keyword evidence="7" id="KW-1185">Reference proteome</keyword>
<evidence type="ECO:0000256" key="4">
    <source>
        <dbReference type="ARBA" id="ARBA00023136"/>
    </source>
</evidence>
<accession>A0A4P9YYI1</accession>
<dbReference type="GO" id="GO:0016020">
    <property type="term" value="C:membrane"/>
    <property type="evidence" value="ECO:0007669"/>
    <property type="project" value="UniProtKB-SubCell"/>
</dbReference>
<reference evidence="7" key="1">
    <citation type="journal article" date="2018" name="Nat. Microbiol.">
        <title>Leveraging single-cell genomics to expand the fungal tree of life.</title>
        <authorList>
            <person name="Ahrendt S.R."/>
            <person name="Quandt C.A."/>
            <person name="Ciobanu D."/>
            <person name="Clum A."/>
            <person name="Salamov A."/>
            <person name="Andreopoulos B."/>
            <person name="Cheng J.F."/>
            <person name="Woyke T."/>
            <person name="Pelin A."/>
            <person name="Henrissat B."/>
            <person name="Reynolds N.K."/>
            <person name="Benny G.L."/>
            <person name="Smith M.E."/>
            <person name="James T.Y."/>
            <person name="Grigoriev I.V."/>
        </authorList>
    </citation>
    <scope>NUCLEOTIDE SEQUENCE [LARGE SCALE GENOMIC DNA]</scope>
    <source>
        <strain evidence="7">Benny S71-1</strain>
    </source>
</reference>
<feature type="transmembrane region" description="Helical" evidence="5">
    <location>
        <begin position="53"/>
        <end position="74"/>
    </location>
</feature>
<evidence type="ECO:0000256" key="2">
    <source>
        <dbReference type="ARBA" id="ARBA00022692"/>
    </source>
</evidence>
<evidence type="ECO:0000256" key="5">
    <source>
        <dbReference type="SAM" id="Phobius"/>
    </source>
</evidence>
<evidence type="ECO:0000256" key="1">
    <source>
        <dbReference type="ARBA" id="ARBA00004141"/>
    </source>
</evidence>
<dbReference type="OrthoDB" id="269173at2759"/>
<feature type="non-terminal residue" evidence="6">
    <location>
        <position position="1"/>
    </location>
</feature>
<dbReference type="Pfam" id="PF04241">
    <property type="entry name" value="DUF423"/>
    <property type="match status" value="1"/>
</dbReference>
<dbReference type="PANTHER" id="PTHR43461:SF1">
    <property type="entry name" value="TRANSMEMBRANE PROTEIN 256"/>
    <property type="match status" value="1"/>
</dbReference>
<organism evidence="6 7">
    <name type="scientific">Syncephalis pseudoplumigaleata</name>
    <dbReference type="NCBI Taxonomy" id="1712513"/>
    <lineage>
        <taxon>Eukaryota</taxon>
        <taxon>Fungi</taxon>
        <taxon>Fungi incertae sedis</taxon>
        <taxon>Zoopagomycota</taxon>
        <taxon>Zoopagomycotina</taxon>
        <taxon>Zoopagomycetes</taxon>
        <taxon>Zoopagales</taxon>
        <taxon>Piptocephalidaceae</taxon>
        <taxon>Syncephalis</taxon>
    </lineage>
</organism>
<proteinExistence type="predicted"/>
<dbReference type="InterPro" id="IPR006696">
    <property type="entry name" value="DUF423"/>
</dbReference>
<evidence type="ECO:0000313" key="6">
    <source>
        <dbReference type="EMBL" id="RKP25104.1"/>
    </source>
</evidence>
<dbReference type="EMBL" id="KZ989881">
    <property type="protein sequence ID" value="RKP25104.1"/>
    <property type="molecule type" value="Genomic_DNA"/>
</dbReference>